<dbReference type="GO" id="GO:0006465">
    <property type="term" value="P:signal peptide processing"/>
    <property type="evidence" value="ECO:0007669"/>
    <property type="project" value="InterPro"/>
</dbReference>
<dbReference type="Gene3D" id="2.10.109.10">
    <property type="entry name" value="Umud Fragment, subunit A"/>
    <property type="match status" value="1"/>
</dbReference>
<keyword evidence="5" id="KW-0472">Membrane</keyword>
<evidence type="ECO:0000256" key="2">
    <source>
        <dbReference type="ARBA" id="ARBA00022792"/>
    </source>
</evidence>
<evidence type="ECO:0000313" key="11">
    <source>
        <dbReference type="Proteomes" id="UP000602510"/>
    </source>
</evidence>
<evidence type="ECO:0000256" key="7">
    <source>
        <dbReference type="PIRSR" id="PIRSR600223-1"/>
    </source>
</evidence>
<accession>A0A833SIX7</accession>
<gene>
    <name evidence="9" type="ORF">GN244_ATG15781</name>
    <name evidence="10" type="ORF">GN958_ATG04517</name>
</gene>
<name>A0A833SIX7_PHYIN</name>
<evidence type="ECO:0000313" key="9">
    <source>
        <dbReference type="EMBL" id="KAF4032334.1"/>
    </source>
</evidence>
<keyword evidence="11" id="KW-1185">Reference proteome</keyword>
<organism evidence="9 11">
    <name type="scientific">Phytophthora infestans</name>
    <name type="common">Potato late blight agent</name>
    <name type="synonym">Botrytis infestans</name>
    <dbReference type="NCBI Taxonomy" id="4787"/>
    <lineage>
        <taxon>Eukaryota</taxon>
        <taxon>Sar</taxon>
        <taxon>Stramenopiles</taxon>
        <taxon>Oomycota</taxon>
        <taxon>Peronosporomycetes</taxon>
        <taxon>Peronosporales</taxon>
        <taxon>Peronosporaceae</taxon>
        <taxon>Phytophthora</taxon>
    </lineage>
</organism>
<dbReference type="GO" id="GO:0006627">
    <property type="term" value="P:protein processing involved in protein targeting to mitochondrion"/>
    <property type="evidence" value="ECO:0007669"/>
    <property type="project" value="TreeGrafter"/>
</dbReference>
<evidence type="ECO:0000256" key="1">
    <source>
        <dbReference type="ARBA" id="ARBA00004273"/>
    </source>
</evidence>
<dbReference type="PANTHER" id="PTHR12383:SF16">
    <property type="entry name" value="MITOCHONDRIAL INNER MEMBRANE PROTEASE SUBUNIT 1"/>
    <property type="match status" value="1"/>
</dbReference>
<dbReference type="GO" id="GO:0004252">
    <property type="term" value="F:serine-type endopeptidase activity"/>
    <property type="evidence" value="ECO:0007669"/>
    <property type="project" value="InterPro"/>
</dbReference>
<dbReference type="EMBL" id="JAACNO010000622">
    <property type="protein sequence ID" value="KAF4146289.1"/>
    <property type="molecule type" value="Genomic_DNA"/>
</dbReference>
<dbReference type="Proteomes" id="UP000704712">
    <property type="component" value="Unassembled WGS sequence"/>
</dbReference>
<evidence type="ECO:0000256" key="5">
    <source>
        <dbReference type="ARBA" id="ARBA00023136"/>
    </source>
</evidence>
<dbReference type="AlphaFoldDB" id="A0A833SIX7"/>
<comment type="similarity">
    <text evidence="6">Belongs to the peptidase S26 family. IMP1 subfamily.</text>
</comment>
<dbReference type="PANTHER" id="PTHR12383">
    <property type="entry name" value="PROTEASE FAMILY S26 MITOCHONDRIAL INNER MEMBRANE PROTEASE-RELATED"/>
    <property type="match status" value="1"/>
</dbReference>
<dbReference type="SUPFAM" id="SSF51306">
    <property type="entry name" value="LexA/Signal peptidase"/>
    <property type="match status" value="1"/>
</dbReference>
<feature type="active site" evidence="7">
    <location>
        <position position="40"/>
    </location>
</feature>
<proteinExistence type="inferred from homology"/>
<feature type="domain" description="Peptidase S26" evidence="8">
    <location>
        <begin position="105"/>
        <end position="145"/>
    </location>
</feature>
<evidence type="ECO:0000313" key="10">
    <source>
        <dbReference type="EMBL" id="KAF4146289.1"/>
    </source>
</evidence>
<dbReference type="GO" id="GO:0042720">
    <property type="term" value="C:mitochondrial inner membrane peptidase complex"/>
    <property type="evidence" value="ECO:0007669"/>
    <property type="project" value="TreeGrafter"/>
</dbReference>
<reference evidence="9" key="1">
    <citation type="submission" date="2020-04" db="EMBL/GenBank/DDBJ databases">
        <title>Hybrid Assembly of Korean Phytophthora infestans isolates.</title>
        <authorList>
            <person name="Prokchorchik M."/>
            <person name="Lee Y."/>
            <person name="Seo J."/>
            <person name="Cho J.-H."/>
            <person name="Park Y.-E."/>
            <person name="Jang D.-C."/>
            <person name="Im J.-S."/>
            <person name="Choi J.-G."/>
            <person name="Park H.-J."/>
            <person name="Lee G.-B."/>
            <person name="Lee Y.-G."/>
            <person name="Hong S.-Y."/>
            <person name="Cho K."/>
            <person name="Sohn K.H."/>
        </authorList>
    </citation>
    <scope>NUCLEOTIDE SEQUENCE</scope>
    <source>
        <strain evidence="9">KR_1_A1</strain>
        <strain evidence="10">KR_2_A2</strain>
    </source>
</reference>
<keyword evidence="3" id="KW-0378">Hydrolase</keyword>
<evidence type="ECO:0000259" key="8">
    <source>
        <dbReference type="Pfam" id="PF10502"/>
    </source>
</evidence>
<feature type="domain" description="Peptidase S26" evidence="8">
    <location>
        <begin position="31"/>
        <end position="98"/>
    </location>
</feature>
<dbReference type="Pfam" id="PF10502">
    <property type="entry name" value="Peptidase_S26"/>
    <property type="match status" value="2"/>
</dbReference>
<evidence type="ECO:0000256" key="3">
    <source>
        <dbReference type="ARBA" id="ARBA00022801"/>
    </source>
</evidence>
<dbReference type="PRINTS" id="PR00727">
    <property type="entry name" value="LEADERPTASE"/>
</dbReference>
<dbReference type="InterPro" id="IPR036286">
    <property type="entry name" value="LexA/Signal_pep-like_sf"/>
</dbReference>
<dbReference type="Proteomes" id="UP000602510">
    <property type="component" value="Unassembled WGS sequence"/>
</dbReference>
<evidence type="ECO:0000256" key="4">
    <source>
        <dbReference type="ARBA" id="ARBA00023128"/>
    </source>
</evidence>
<dbReference type="InterPro" id="IPR052064">
    <property type="entry name" value="Mito_IMP1_subunit"/>
</dbReference>
<comment type="subcellular location">
    <subcellularLocation>
        <location evidence="1">Mitochondrion inner membrane</location>
    </subcellularLocation>
</comment>
<dbReference type="InterPro" id="IPR000223">
    <property type="entry name" value="Pept_S26A_signal_pept_1"/>
</dbReference>
<keyword evidence="2" id="KW-0999">Mitochondrion inner membrane</keyword>
<dbReference type="EMBL" id="WSZM01000496">
    <property type="protein sequence ID" value="KAF4032334.1"/>
    <property type="molecule type" value="Genomic_DNA"/>
</dbReference>
<dbReference type="InterPro" id="IPR019533">
    <property type="entry name" value="Peptidase_S26"/>
</dbReference>
<evidence type="ECO:0000256" key="6">
    <source>
        <dbReference type="ARBA" id="ARBA00038445"/>
    </source>
</evidence>
<feature type="active site" evidence="7">
    <location>
        <position position="84"/>
    </location>
</feature>
<sequence>MAIASVLREASSVLTMLIRFGGVSYCLWEAADTIKCSGPSMLPTLNRDGDILLLDKLSPKLRKLQPGEVVIARSVSNPRRTVCKRIIAQEGDTVCVRSSSEVEFHKIPRGHVWLEGDNKYDSHDSRFYGPVPYSMLEGRVLMRIWPLNQIKYVKREVAPQAFRER</sequence>
<comment type="caution">
    <text evidence="9">The sequence shown here is derived from an EMBL/GenBank/DDBJ whole genome shotgun (WGS) entry which is preliminary data.</text>
</comment>
<protein>
    <submittedName>
        <fullName evidence="9">Signal peptidase S26</fullName>
    </submittedName>
</protein>
<dbReference type="CDD" id="cd06530">
    <property type="entry name" value="S26_SPase_I"/>
    <property type="match status" value="1"/>
</dbReference>
<keyword evidence="4" id="KW-0496">Mitochondrion</keyword>